<evidence type="ECO:0000256" key="1">
    <source>
        <dbReference type="ARBA" id="ARBA00004429"/>
    </source>
</evidence>
<keyword evidence="6" id="KW-0472">Membrane</keyword>
<dbReference type="SUPFAM" id="SSF58104">
    <property type="entry name" value="Methyl-accepting chemotaxis protein (MCP) signaling domain"/>
    <property type="match status" value="1"/>
</dbReference>
<protein>
    <submittedName>
        <fullName evidence="10">Methyl-accepting chemotaxis protein</fullName>
    </submittedName>
</protein>
<dbReference type="InterPro" id="IPR000727">
    <property type="entry name" value="T_SNARE_dom"/>
</dbReference>
<evidence type="ECO:0000256" key="2">
    <source>
        <dbReference type="ARBA" id="ARBA00022519"/>
    </source>
</evidence>
<feature type="transmembrane region" description="Helical" evidence="6">
    <location>
        <begin position="85"/>
        <end position="107"/>
    </location>
</feature>
<keyword evidence="2" id="KW-1003">Cell membrane</keyword>
<evidence type="ECO:0000256" key="4">
    <source>
        <dbReference type="ARBA" id="ARBA00029447"/>
    </source>
</evidence>
<evidence type="ECO:0000256" key="5">
    <source>
        <dbReference type="PROSITE-ProRule" id="PRU00284"/>
    </source>
</evidence>
<dbReference type="GO" id="GO:0005886">
    <property type="term" value="C:plasma membrane"/>
    <property type="evidence" value="ECO:0007669"/>
    <property type="project" value="UniProtKB-SubCell"/>
</dbReference>
<comment type="similarity">
    <text evidence="4">Belongs to the methyl-accepting chemotaxis (MCP) protein family.</text>
</comment>
<gene>
    <name evidence="10" type="ORF">SAMN02745124_04152</name>
</gene>
<proteinExistence type="inferred from homology"/>
<feature type="transmembrane region" description="Helical" evidence="6">
    <location>
        <begin position="14"/>
        <end position="37"/>
    </location>
</feature>
<dbReference type="Gene3D" id="6.10.340.10">
    <property type="match status" value="1"/>
</dbReference>
<keyword evidence="2" id="KW-0997">Cell inner membrane</keyword>
<organism evidence="10 11">
    <name type="scientific">Desulfofustis glycolicus DSM 9705</name>
    <dbReference type="NCBI Taxonomy" id="1121409"/>
    <lineage>
        <taxon>Bacteria</taxon>
        <taxon>Pseudomonadati</taxon>
        <taxon>Thermodesulfobacteriota</taxon>
        <taxon>Desulfobulbia</taxon>
        <taxon>Desulfobulbales</taxon>
        <taxon>Desulfocapsaceae</taxon>
        <taxon>Desulfofustis</taxon>
    </lineage>
</organism>
<dbReference type="Gene3D" id="1.10.287.950">
    <property type="entry name" value="Methyl-accepting chemotaxis protein"/>
    <property type="match status" value="1"/>
</dbReference>
<dbReference type="PANTHER" id="PTHR32089">
    <property type="entry name" value="METHYL-ACCEPTING CHEMOTAXIS PROTEIN MCPB"/>
    <property type="match status" value="1"/>
</dbReference>
<dbReference type="EMBL" id="FQXS01000041">
    <property type="protein sequence ID" value="SHI12545.1"/>
    <property type="molecule type" value="Genomic_DNA"/>
</dbReference>
<dbReference type="CDD" id="cd06225">
    <property type="entry name" value="HAMP"/>
    <property type="match status" value="1"/>
</dbReference>
<dbReference type="SMART" id="SM00304">
    <property type="entry name" value="HAMP"/>
    <property type="match status" value="2"/>
</dbReference>
<dbReference type="STRING" id="1121409.SAMN02745124_04152"/>
<evidence type="ECO:0000313" key="11">
    <source>
        <dbReference type="Proteomes" id="UP000184139"/>
    </source>
</evidence>
<evidence type="ECO:0000313" key="10">
    <source>
        <dbReference type="EMBL" id="SHI12545.1"/>
    </source>
</evidence>
<dbReference type="InterPro" id="IPR003660">
    <property type="entry name" value="HAMP_dom"/>
</dbReference>
<feature type="domain" description="HAMP" evidence="9">
    <location>
        <begin position="108"/>
        <end position="162"/>
    </location>
</feature>
<keyword evidence="11" id="KW-1185">Reference proteome</keyword>
<dbReference type="PANTHER" id="PTHR32089:SF112">
    <property type="entry name" value="LYSOZYME-LIKE PROTEIN-RELATED"/>
    <property type="match status" value="1"/>
</dbReference>
<feature type="domain" description="Methyl-accepting transducer" evidence="7">
    <location>
        <begin position="188"/>
        <end position="410"/>
    </location>
</feature>
<dbReference type="PROSITE" id="PS50885">
    <property type="entry name" value="HAMP"/>
    <property type="match status" value="1"/>
</dbReference>
<dbReference type="RefSeq" id="WP_073379117.1">
    <property type="nucleotide sequence ID" value="NZ_FQXS01000041.1"/>
</dbReference>
<keyword evidence="6" id="KW-1133">Transmembrane helix</keyword>
<dbReference type="PROSITE" id="PS50192">
    <property type="entry name" value="T_SNARE"/>
    <property type="match status" value="1"/>
</dbReference>
<dbReference type="OrthoDB" id="5522708at2"/>
<accession>A0A1M5YKH6</accession>
<evidence type="ECO:0000256" key="3">
    <source>
        <dbReference type="ARBA" id="ARBA00023224"/>
    </source>
</evidence>
<evidence type="ECO:0000259" key="7">
    <source>
        <dbReference type="PROSITE" id="PS50111"/>
    </source>
</evidence>
<comment type="subcellular location">
    <subcellularLocation>
        <location evidence="1">Cell inner membrane</location>
        <topology evidence="1">Multi-pass membrane protein</topology>
    </subcellularLocation>
</comment>
<dbReference type="GO" id="GO:0007165">
    <property type="term" value="P:signal transduction"/>
    <property type="evidence" value="ECO:0007669"/>
    <property type="project" value="UniProtKB-KW"/>
</dbReference>
<evidence type="ECO:0000256" key="6">
    <source>
        <dbReference type="SAM" id="Phobius"/>
    </source>
</evidence>
<sequence length="453" mass="47557">MFTFLKNLSIKAKIFWFVVPSTIAFGIVLTGLALYFLQDFKTQSLNHFEMALAAQQHAAAETSADNSAVLATLHDKADEMIRTTATTFITIVGGVIVLAAIGALFIAGQIAAPIRGVADGLANISSGDADLTQRLPVDSTDETGQVSHYFNKFLEKLGAIIKDLQQDAGHLNDAAHTIHGHIETIQEKTGAAKTVSQTVYRSAGYQSRDMKEIAQVIEESAGTFHTISSAVEEMTATVAEVAATSAKAHANTTETTARMESTLTTISGLGMAADQIGKVTETIAEISDQVNLLALNATIEAARAGDAGKGFAVVANEIKSLAQQVADAAVEIKSRIDEVQQATQSTISEIQGTATIIGENSDIVETIASAAEEQSATVNEIAASLSQASQVLQDANSKVSQASVYAGEMADMANSVDDAVSHVEETVLAILDTSGSLQGMAEKSADTSRQFKT</sequence>
<dbReference type="Pfam" id="PF00015">
    <property type="entry name" value="MCPsignal"/>
    <property type="match status" value="1"/>
</dbReference>
<dbReference type="AlphaFoldDB" id="A0A1M5YKH6"/>
<keyword evidence="3 5" id="KW-0807">Transducer</keyword>
<dbReference type="Proteomes" id="UP000184139">
    <property type="component" value="Unassembled WGS sequence"/>
</dbReference>
<dbReference type="Pfam" id="PF00672">
    <property type="entry name" value="HAMP"/>
    <property type="match status" value="1"/>
</dbReference>
<keyword evidence="6" id="KW-0812">Transmembrane</keyword>
<evidence type="ECO:0000259" key="8">
    <source>
        <dbReference type="PROSITE" id="PS50192"/>
    </source>
</evidence>
<name>A0A1M5YKH6_9BACT</name>
<feature type="domain" description="T-SNARE coiled-coil homology" evidence="8">
    <location>
        <begin position="340"/>
        <end position="402"/>
    </location>
</feature>
<evidence type="ECO:0000259" key="9">
    <source>
        <dbReference type="PROSITE" id="PS50885"/>
    </source>
</evidence>
<dbReference type="PROSITE" id="PS50111">
    <property type="entry name" value="CHEMOTAXIS_TRANSDUC_2"/>
    <property type="match status" value="1"/>
</dbReference>
<dbReference type="SMART" id="SM00283">
    <property type="entry name" value="MA"/>
    <property type="match status" value="1"/>
</dbReference>
<reference evidence="10 11" key="1">
    <citation type="submission" date="2016-11" db="EMBL/GenBank/DDBJ databases">
        <authorList>
            <person name="Jaros S."/>
            <person name="Januszkiewicz K."/>
            <person name="Wedrychowicz H."/>
        </authorList>
    </citation>
    <scope>NUCLEOTIDE SEQUENCE [LARGE SCALE GENOMIC DNA]</scope>
    <source>
        <strain evidence="10 11">DSM 9705</strain>
    </source>
</reference>
<dbReference type="InterPro" id="IPR004089">
    <property type="entry name" value="MCPsignal_dom"/>
</dbReference>